<evidence type="ECO:0000313" key="8">
    <source>
        <dbReference type="EMBL" id="RDW60499.1"/>
    </source>
</evidence>
<dbReference type="PANTHER" id="PTHR33048:SF47">
    <property type="entry name" value="INTEGRAL MEMBRANE PROTEIN-RELATED"/>
    <property type="match status" value="1"/>
</dbReference>
<keyword evidence="9" id="KW-1185">Reference proteome</keyword>
<dbReference type="EMBL" id="PVWQ01000018">
    <property type="protein sequence ID" value="RDW60499.1"/>
    <property type="molecule type" value="Genomic_DNA"/>
</dbReference>
<dbReference type="RefSeq" id="XP_026598611.1">
    <property type="nucleotide sequence ID" value="XM_026752973.1"/>
</dbReference>
<dbReference type="STRING" id="1810919.A0A3D8QF99"/>
<gene>
    <name evidence="8" type="ORF">DSM5745_10957</name>
</gene>
<protein>
    <recommendedName>
        <fullName evidence="7">Rhodopsin domain-containing protein</fullName>
    </recommendedName>
</protein>
<dbReference type="Proteomes" id="UP000256690">
    <property type="component" value="Unassembled WGS sequence"/>
</dbReference>
<evidence type="ECO:0000313" key="9">
    <source>
        <dbReference type="Proteomes" id="UP000256690"/>
    </source>
</evidence>
<evidence type="ECO:0000256" key="2">
    <source>
        <dbReference type="ARBA" id="ARBA00022692"/>
    </source>
</evidence>
<keyword evidence="2 6" id="KW-0812">Transmembrane</keyword>
<evidence type="ECO:0000256" key="1">
    <source>
        <dbReference type="ARBA" id="ARBA00004141"/>
    </source>
</evidence>
<sequence length="276" mass="30183">MYPVSTASAAPSGESGPVPVPVPGFAAFLSLLEVARAMVIVYWVLPSIFLVIRVCFKIFTLRQFRMSDAAMLIAWALFTAHLALAWLVLSAPPDRRTFASLRPYYYAGTILYGICLFFLKASILLQFIEVFAQHRRDWFFWACQALIWSTCICYGIIGPLLGVFSCPPSRAASVSLTRAGGGGASCLVHADILDVCSGVFNAASDITILVLPQTRIWTLQMPLRRKLAISAVFAVGLFSRQYCPRAVHAWSLDPGAARDGLRDYSGVSPLHSEIGV</sequence>
<dbReference type="InterPro" id="IPR052337">
    <property type="entry name" value="SAT4-like"/>
</dbReference>
<feature type="transmembrane region" description="Helical" evidence="6">
    <location>
        <begin position="72"/>
        <end position="92"/>
    </location>
</feature>
<dbReference type="PANTHER" id="PTHR33048">
    <property type="entry name" value="PTH11-LIKE INTEGRAL MEMBRANE PROTEIN (AFU_ORTHOLOGUE AFUA_5G11245)"/>
    <property type="match status" value="1"/>
</dbReference>
<dbReference type="InterPro" id="IPR049326">
    <property type="entry name" value="Rhodopsin_dom_fungi"/>
</dbReference>
<keyword evidence="4 6" id="KW-0472">Membrane</keyword>
<accession>A0A3D8QF99</accession>
<comment type="subcellular location">
    <subcellularLocation>
        <location evidence="1">Membrane</location>
        <topology evidence="1">Multi-pass membrane protein</topology>
    </subcellularLocation>
</comment>
<name>A0A3D8QF99_9EURO</name>
<evidence type="ECO:0000259" key="7">
    <source>
        <dbReference type="Pfam" id="PF20684"/>
    </source>
</evidence>
<evidence type="ECO:0000256" key="5">
    <source>
        <dbReference type="ARBA" id="ARBA00038359"/>
    </source>
</evidence>
<comment type="caution">
    <text evidence="8">The sequence shown here is derived from an EMBL/GenBank/DDBJ whole genome shotgun (WGS) entry which is preliminary data.</text>
</comment>
<feature type="transmembrane region" description="Helical" evidence="6">
    <location>
        <begin position="104"/>
        <end position="127"/>
    </location>
</feature>
<reference evidence="8 9" key="1">
    <citation type="journal article" date="2018" name="IMA Fungus">
        <title>IMA Genome-F 9: Draft genome sequence of Annulohypoxylon stygium, Aspergillus mulundensis, Berkeleyomyces basicola (syn. Thielaviopsis basicola), Ceratocystis smalleyi, two Cercospora beticola strains, Coleophoma cylindrospora, Fusarium fracticaudum, Phialophora cf. hyalina, and Morchella septimelata.</title>
        <authorList>
            <person name="Wingfield B.D."/>
            <person name="Bills G.F."/>
            <person name="Dong Y."/>
            <person name="Huang W."/>
            <person name="Nel W.J."/>
            <person name="Swalarsk-Parry B.S."/>
            <person name="Vaghefi N."/>
            <person name="Wilken P.M."/>
            <person name="An Z."/>
            <person name="de Beer Z.W."/>
            <person name="De Vos L."/>
            <person name="Chen L."/>
            <person name="Duong T.A."/>
            <person name="Gao Y."/>
            <person name="Hammerbacher A."/>
            <person name="Kikkert J.R."/>
            <person name="Li Y."/>
            <person name="Li H."/>
            <person name="Li K."/>
            <person name="Li Q."/>
            <person name="Liu X."/>
            <person name="Ma X."/>
            <person name="Naidoo K."/>
            <person name="Pethybridge S.J."/>
            <person name="Sun J."/>
            <person name="Steenkamp E.T."/>
            <person name="van der Nest M.A."/>
            <person name="van Wyk S."/>
            <person name="Wingfield M.J."/>
            <person name="Xiong C."/>
            <person name="Yue Q."/>
            <person name="Zhang X."/>
        </authorList>
    </citation>
    <scope>NUCLEOTIDE SEQUENCE [LARGE SCALE GENOMIC DNA]</scope>
    <source>
        <strain evidence="8 9">DSM 5745</strain>
    </source>
</reference>
<evidence type="ECO:0000256" key="6">
    <source>
        <dbReference type="SAM" id="Phobius"/>
    </source>
</evidence>
<organism evidence="8 9">
    <name type="scientific">Aspergillus mulundensis</name>
    <dbReference type="NCBI Taxonomy" id="1810919"/>
    <lineage>
        <taxon>Eukaryota</taxon>
        <taxon>Fungi</taxon>
        <taxon>Dikarya</taxon>
        <taxon>Ascomycota</taxon>
        <taxon>Pezizomycotina</taxon>
        <taxon>Eurotiomycetes</taxon>
        <taxon>Eurotiomycetidae</taxon>
        <taxon>Eurotiales</taxon>
        <taxon>Aspergillaceae</taxon>
        <taxon>Aspergillus</taxon>
        <taxon>Aspergillus subgen. Nidulantes</taxon>
    </lineage>
</organism>
<dbReference type="OrthoDB" id="4682787at2759"/>
<comment type="similarity">
    <text evidence="5">Belongs to the SAT4 family.</text>
</comment>
<keyword evidence="3 6" id="KW-1133">Transmembrane helix</keyword>
<dbReference type="AlphaFoldDB" id="A0A3D8QF99"/>
<feature type="domain" description="Rhodopsin" evidence="7">
    <location>
        <begin position="52"/>
        <end position="238"/>
    </location>
</feature>
<evidence type="ECO:0000256" key="3">
    <source>
        <dbReference type="ARBA" id="ARBA00022989"/>
    </source>
</evidence>
<feature type="transmembrane region" description="Helical" evidence="6">
    <location>
        <begin position="139"/>
        <end position="164"/>
    </location>
</feature>
<dbReference type="GeneID" id="38121327"/>
<dbReference type="Pfam" id="PF20684">
    <property type="entry name" value="Fung_rhodopsin"/>
    <property type="match status" value="1"/>
</dbReference>
<evidence type="ECO:0000256" key="4">
    <source>
        <dbReference type="ARBA" id="ARBA00023136"/>
    </source>
</evidence>
<dbReference type="GO" id="GO:0016020">
    <property type="term" value="C:membrane"/>
    <property type="evidence" value="ECO:0007669"/>
    <property type="project" value="UniProtKB-SubCell"/>
</dbReference>
<proteinExistence type="inferred from homology"/>
<feature type="transmembrane region" description="Helical" evidence="6">
    <location>
        <begin position="40"/>
        <end position="60"/>
    </location>
</feature>